<reference evidence="1 2" key="1">
    <citation type="journal article" date="2014" name="Nat. Genet.">
        <title>Genome and transcriptome of the porcine whipworm Trichuris suis.</title>
        <authorList>
            <person name="Jex A.R."/>
            <person name="Nejsum P."/>
            <person name="Schwarz E.M."/>
            <person name="Hu L."/>
            <person name="Young N.D."/>
            <person name="Hall R.S."/>
            <person name="Korhonen P.K."/>
            <person name="Liao S."/>
            <person name="Thamsborg S."/>
            <person name="Xia J."/>
            <person name="Xu P."/>
            <person name="Wang S."/>
            <person name="Scheerlinck J.P."/>
            <person name="Hofmann A."/>
            <person name="Sternberg P.W."/>
            <person name="Wang J."/>
            <person name="Gasser R.B."/>
        </authorList>
    </citation>
    <scope>NUCLEOTIDE SEQUENCE [LARGE SCALE GENOMIC DNA]</scope>
    <source>
        <strain evidence="1">DCEP-RM93M</strain>
    </source>
</reference>
<dbReference type="Proteomes" id="UP000030764">
    <property type="component" value="Unassembled WGS sequence"/>
</dbReference>
<keyword evidence="2" id="KW-1185">Reference proteome</keyword>
<evidence type="ECO:0000313" key="2">
    <source>
        <dbReference type="Proteomes" id="UP000030764"/>
    </source>
</evidence>
<organism evidence="1 2">
    <name type="scientific">Trichuris suis</name>
    <name type="common">pig whipworm</name>
    <dbReference type="NCBI Taxonomy" id="68888"/>
    <lineage>
        <taxon>Eukaryota</taxon>
        <taxon>Metazoa</taxon>
        <taxon>Ecdysozoa</taxon>
        <taxon>Nematoda</taxon>
        <taxon>Enoplea</taxon>
        <taxon>Dorylaimia</taxon>
        <taxon>Trichinellida</taxon>
        <taxon>Trichuridae</taxon>
        <taxon>Trichuris</taxon>
    </lineage>
</organism>
<dbReference type="AlphaFoldDB" id="A0A085M9T2"/>
<accession>A0A085M9T2</accession>
<proteinExistence type="predicted"/>
<evidence type="ECO:0000313" key="1">
    <source>
        <dbReference type="EMBL" id="KFD53978.1"/>
    </source>
</evidence>
<sequence>MSHWFNFAERIVVKPCIRNTQAAEQFGSLCSKFTACLPLLMLCC</sequence>
<protein>
    <submittedName>
        <fullName evidence="1">Uncharacterized protein</fullName>
    </submittedName>
</protein>
<gene>
    <name evidence="1" type="ORF">M513_05245</name>
</gene>
<dbReference type="EMBL" id="KL363212">
    <property type="protein sequence ID" value="KFD53978.1"/>
    <property type="molecule type" value="Genomic_DNA"/>
</dbReference>
<name>A0A085M9T2_9BILA</name>